<evidence type="ECO:0000256" key="3">
    <source>
        <dbReference type="ARBA" id="ARBA00022824"/>
    </source>
</evidence>
<proteinExistence type="inferred from homology"/>
<evidence type="ECO:0000256" key="1">
    <source>
        <dbReference type="ARBA" id="ARBA00009210"/>
    </source>
</evidence>
<comment type="function">
    <text evidence="8">Component of the coat protein complex II (COPII) which promotes the formation of transport vesicles from the endoplasmic reticulum (ER). The coat has two main functions, the physical deformation of the endoplasmic reticulum membrane into vesicles and the selection of cargo molecules.</text>
</comment>
<evidence type="ECO:0000256" key="8">
    <source>
        <dbReference type="RuleBase" id="RU365030"/>
    </source>
</evidence>
<dbReference type="PANTHER" id="PTHR11141">
    <property type="entry name" value="PROTEIN TRANSPORT PROTEIN SEC23"/>
    <property type="match status" value="1"/>
</dbReference>
<evidence type="ECO:0000259" key="10">
    <source>
        <dbReference type="Pfam" id="PF04811"/>
    </source>
</evidence>
<dbReference type="SUPFAM" id="SSF53300">
    <property type="entry name" value="vWA-like"/>
    <property type="match status" value="1"/>
</dbReference>
<organism evidence="11 12">
    <name type="scientific">Cordylochernes scorpioides</name>
    <dbReference type="NCBI Taxonomy" id="51811"/>
    <lineage>
        <taxon>Eukaryota</taxon>
        <taxon>Metazoa</taxon>
        <taxon>Ecdysozoa</taxon>
        <taxon>Arthropoda</taxon>
        <taxon>Chelicerata</taxon>
        <taxon>Arachnida</taxon>
        <taxon>Pseudoscorpiones</taxon>
        <taxon>Cheliferoidea</taxon>
        <taxon>Chernetidae</taxon>
        <taxon>Cordylochernes</taxon>
    </lineage>
</organism>
<evidence type="ECO:0000259" key="9">
    <source>
        <dbReference type="Pfam" id="PF04810"/>
    </source>
</evidence>
<dbReference type="Proteomes" id="UP001235939">
    <property type="component" value="Chromosome 12"/>
</dbReference>
<keyword evidence="8" id="KW-0653">Protein transport</keyword>
<keyword evidence="6 8" id="KW-0472">Membrane</keyword>
<feature type="domain" description="Zinc finger Sec23/Sec24-type" evidence="9">
    <location>
        <begin position="62"/>
        <end position="102"/>
    </location>
</feature>
<evidence type="ECO:0000256" key="2">
    <source>
        <dbReference type="ARBA" id="ARBA00022723"/>
    </source>
</evidence>
<keyword evidence="2 8" id="KW-0479">Metal-binding</keyword>
<evidence type="ECO:0000256" key="4">
    <source>
        <dbReference type="ARBA" id="ARBA00022833"/>
    </source>
</evidence>
<dbReference type="Gene3D" id="2.30.30.380">
    <property type="entry name" value="Zn-finger domain of Sec23/24"/>
    <property type="match status" value="1"/>
</dbReference>
<keyword evidence="5 8" id="KW-0931">ER-Golgi transport</keyword>
<evidence type="ECO:0000256" key="7">
    <source>
        <dbReference type="ARBA" id="ARBA00023329"/>
    </source>
</evidence>
<comment type="subcellular location">
    <subcellularLocation>
        <location evidence="8">Cytoplasmic vesicle</location>
        <location evidence="8">COPII-coated vesicle membrane</location>
        <topology evidence="8">Peripheral membrane protein</topology>
        <orientation evidence="8">Cytoplasmic side</orientation>
    </subcellularLocation>
    <subcellularLocation>
        <location evidence="8">Endoplasmic reticulum membrane</location>
        <topology evidence="8">Peripheral membrane protein</topology>
        <orientation evidence="8">Cytoplasmic side</orientation>
    </subcellularLocation>
</comment>
<evidence type="ECO:0000256" key="6">
    <source>
        <dbReference type="ARBA" id="ARBA00023136"/>
    </source>
</evidence>
<keyword evidence="8" id="KW-0813">Transport</keyword>
<dbReference type="Gene3D" id="3.40.50.410">
    <property type="entry name" value="von Willebrand factor, type A domain"/>
    <property type="match status" value="1"/>
</dbReference>
<evidence type="ECO:0000313" key="12">
    <source>
        <dbReference type="Proteomes" id="UP001235939"/>
    </source>
</evidence>
<comment type="similarity">
    <text evidence="1 8">Belongs to the SEC23/SEC24 family. SEC23 subfamily.</text>
</comment>
<accession>A0ABY6L3S5</accession>
<dbReference type="InterPro" id="IPR036174">
    <property type="entry name" value="Znf_Sec23_Sec24_sf"/>
</dbReference>
<dbReference type="Pfam" id="PF04810">
    <property type="entry name" value="zf-Sec23_Sec24"/>
    <property type="match status" value="1"/>
</dbReference>
<keyword evidence="4 8" id="KW-0862">Zinc</keyword>
<name>A0ABY6L3S5_9ARAC</name>
<dbReference type="PANTHER" id="PTHR11141:SF0">
    <property type="entry name" value="PROTEIN TRANSPORT PROTEIN SEC23"/>
    <property type="match status" value="1"/>
</dbReference>
<keyword evidence="12" id="KW-1185">Reference proteome</keyword>
<evidence type="ECO:0000256" key="5">
    <source>
        <dbReference type="ARBA" id="ARBA00022892"/>
    </source>
</evidence>
<keyword evidence="8" id="KW-0963">Cytoplasm</keyword>
<dbReference type="SUPFAM" id="SSF81995">
    <property type="entry name" value="beta-sandwich domain of Sec23/24"/>
    <property type="match status" value="1"/>
</dbReference>
<feature type="domain" description="Sec23/Sec24 trunk" evidence="10">
    <location>
        <begin position="128"/>
        <end position="194"/>
    </location>
</feature>
<keyword evidence="7 8" id="KW-0968">Cytoplasmic vesicle</keyword>
<keyword evidence="3 8" id="KW-0256">Endoplasmic reticulum</keyword>
<evidence type="ECO:0000313" key="11">
    <source>
        <dbReference type="EMBL" id="UYV74926.1"/>
    </source>
</evidence>
<dbReference type="Pfam" id="PF04811">
    <property type="entry name" value="Sec23_trunk"/>
    <property type="match status" value="1"/>
</dbReference>
<dbReference type="InterPro" id="IPR006896">
    <property type="entry name" value="Sec23/24_trunk_dom"/>
</dbReference>
<reference evidence="11 12" key="1">
    <citation type="submission" date="2022-01" db="EMBL/GenBank/DDBJ databases">
        <title>A chromosomal length assembly of Cordylochernes scorpioides.</title>
        <authorList>
            <person name="Zeh D."/>
            <person name="Zeh J."/>
        </authorList>
    </citation>
    <scope>NUCLEOTIDE SEQUENCE [LARGE SCALE GENOMIC DNA]</scope>
    <source>
        <strain evidence="11">IN4F17</strain>
        <tissue evidence="11">Whole Body</tissue>
    </source>
</reference>
<dbReference type="EMBL" id="CP092874">
    <property type="protein sequence ID" value="UYV74926.1"/>
    <property type="molecule type" value="Genomic_DNA"/>
</dbReference>
<dbReference type="InterPro" id="IPR006895">
    <property type="entry name" value="Znf_Sec23_Sec24"/>
</dbReference>
<dbReference type="InterPro" id="IPR037364">
    <property type="entry name" value="Sec23"/>
</dbReference>
<gene>
    <name evidence="11" type="ORF">LAZ67_12001821</name>
</gene>
<sequence>MAGGGNTYQEFIQQNEELNGVRLSWNAWPASRVEAARLVVPLGCLYTPLRERADLPPIQYEPVTCTRQGCRAVLNPICQIDYRSKIWVCNFCFQRNQFPPQYSAISEQHQPAELIPYFSTLEYTLPASVSDTCCVLQDSLQMSLSLLPPQAIVGLITYGRMVQVHELGGGPEALPISKSYVFRGTKDLAPKQLQVTSPPFLVFFPDQV</sequence>
<protein>
    <recommendedName>
        <fullName evidence="8">Protein transport protein SEC23</fullName>
    </recommendedName>
</protein>
<dbReference type="InterPro" id="IPR036465">
    <property type="entry name" value="vWFA_dom_sf"/>
</dbReference>
<dbReference type="SUPFAM" id="SSF82919">
    <property type="entry name" value="Zn-finger domain of Sec23/24"/>
    <property type="match status" value="1"/>
</dbReference>